<proteinExistence type="predicted"/>
<organism evidence="3 4">
    <name type="scientific">Adineta ricciae</name>
    <name type="common">Rotifer</name>
    <dbReference type="NCBI Taxonomy" id="249248"/>
    <lineage>
        <taxon>Eukaryota</taxon>
        <taxon>Metazoa</taxon>
        <taxon>Spiralia</taxon>
        <taxon>Gnathifera</taxon>
        <taxon>Rotifera</taxon>
        <taxon>Eurotatoria</taxon>
        <taxon>Bdelloidea</taxon>
        <taxon>Adinetida</taxon>
        <taxon>Adinetidae</taxon>
        <taxon>Adineta</taxon>
    </lineage>
</organism>
<dbReference type="EMBL" id="CAJNOJ010000142">
    <property type="protein sequence ID" value="CAF1189367.1"/>
    <property type="molecule type" value="Genomic_DNA"/>
</dbReference>
<comment type="caution">
    <text evidence="3">The sequence shown here is derived from an EMBL/GenBank/DDBJ whole genome shotgun (WGS) entry which is preliminary data.</text>
</comment>
<feature type="transmembrane region" description="Helical" evidence="1">
    <location>
        <begin position="307"/>
        <end position="328"/>
    </location>
</feature>
<keyword evidence="1" id="KW-0472">Membrane</keyword>
<keyword evidence="4" id="KW-1185">Reference proteome</keyword>
<feature type="transmembrane region" description="Helical" evidence="1">
    <location>
        <begin position="276"/>
        <end position="301"/>
    </location>
</feature>
<keyword evidence="1" id="KW-1133">Transmembrane helix</keyword>
<protein>
    <submittedName>
        <fullName evidence="3">Uncharacterized protein</fullName>
    </submittedName>
</protein>
<name>A0A815KJB4_ADIRI</name>
<dbReference type="AlphaFoldDB" id="A0A815KJB4"/>
<reference evidence="3" key="1">
    <citation type="submission" date="2021-02" db="EMBL/GenBank/DDBJ databases">
        <authorList>
            <person name="Nowell W R."/>
        </authorList>
    </citation>
    <scope>NUCLEOTIDE SEQUENCE</scope>
</reference>
<sequence>MKSSFSSHFIGDFELSSMEMEVIIVVLFIFITFLPVVIVALSALLSVITKKVFFSNLTNWWMELFSRGIIEQIFISAIEYLHTNRHFEGKISKHQRVYKINKKMIPTQNAQRIRNFTLILYPIQAFIVSLVIFEKLFTQQRSLETCETYQKLFSNDSFYDTACSVRSLATHISLNELFNPINAFQSMTSSPLFANVSEYCEQSNATIYETSARKSIIQCTKYFFKWNNIIDTFTNALQWHQITIFILKLSLSLTYKWQCSLGGSKWWSHLSRNSRLVMLCSLTLVWTSISVVYSLILISFFETLVSAQVILAVQTFVVLLIPILFLPLPLLHTCTLSIWTIRTFENRICEQELSNALDNATNILIYAPNDDQ</sequence>
<accession>A0A815KJB4</accession>
<dbReference type="OrthoDB" id="10666905at2759"/>
<evidence type="ECO:0000313" key="2">
    <source>
        <dbReference type="EMBL" id="CAF1189367.1"/>
    </source>
</evidence>
<dbReference type="Proteomes" id="UP000663852">
    <property type="component" value="Unassembled WGS sequence"/>
</dbReference>
<keyword evidence="1" id="KW-0812">Transmembrane</keyword>
<evidence type="ECO:0000313" key="4">
    <source>
        <dbReference type="Proteomes" id="UP000663828"/>
    </source>
</evidence>
<evidence type="ECO:0000256" key="1">
    <source>
        <dbReference type="SAM" id="Phobius"/>
    </source>
</evidence>
<dbReference type="EMBL" id="CAJNOR010003251">
    <property type="protein sequence ID" value="CAF1394113.1"/>
    <property type="molecule type" value="Genomic_DNA"/>
</dbReference>
<evidence type="ECO:0000313" key="3">
    <source>
        <dbReference type="EMBL" id="CAF1394113.1"/>
    </source>
</evidence>
<dbReference type="Proteomes" id="UP000663828">
    <property type="component" value="Unassembled WGS sequence"/>
</dbReference>
<gene>
    <name evidence="2" type="ORF">EDS130_LOCUS24710</name>
    <name evidence="3" type="ORF">XAT740_LOCUS33771</name>
</gene>
<feature type="transmembrane region" description="Helical" evidence="1">
    <location>
        <begin position="22"/>
        <end position="48"/>
    </location>
</feature>